<reference evidence="2 3" key="1">
    <citation type="submission" date="2011-07" db="EMBL/GenBank/DDBJ databases">
        <authorList>
            <person name="Coyne R."/>
            <person name="Brami D."/>
            <person name="Johnson J."/>
            <person name="Hostetler J."/>
            <person name="Hannick L."/>
            <person name="Clark T."/>
            <person name="Cassidy-Hanley D."/>
            <person name="Inman J."/>
        </authorList>
    </citation>
    <scope>NUCLEOTIDE SEQUENCE [LARGE SCALE GENOMIC DNA]</scope>
    <source>
        <strain evidence="2 3">G5</strain>
    </source>
</reference>
<proteinExistence type="predicted"/>
<feature type="region of interest" description="Disordered" evidence="1">
    <location>
        <begin position="53"/>
        <end position="84"/>
    </location>
</feature>
<evidence type="ECO:0000313" key="2">
    <source>
        <dbReference type="EMBL" id="EGR30470.1"/>
    </source>
</evidence>
<dbReference type="Proteomes" id="UP000008983">
    <property type="component" value="Unassembled WGS sequence"/>
</dbReference>
<dbReference type="EMBL" id="GL983988">
    <property type="protein sequence ID" value="EGR30470.1"/>
    <property type="molecule type" value="Genomic_DNA"/>
</dbReference>
<gene>
    <name evidence="2" type="ORF">IMG5_130960</name>
</gene>
<dbReference type="AlphaFoldDB" id="G0QWC3"/>
<name>G0QWC3_ICHMU</name>
<dbReference type="InParanoid" id="G0QWC3"/>
<organism evidence="2 3">
    <name type="scientific">Ichthyophthirius multifiliis</name>
    <name type="common">White spot disease agent</name>
    <name type="synonym">Ich</name>
    <dbReference type="NCBI Taxonomy" id="5932"/>
    <lineage>
        <taxon>Eukaryota</taxon>
        <taxon>Sar</taxon>
        <taxon>Alveolata</taxon>
        <taxon>Ciliophora</taxon>
        <taxon>Intramacronucleata</taxon>
        <taxon>Oligohymenophorea</taxon>
        <taxon>Hymenostomatida</taxon>
        <taxon>Ophryoglenina</taxon>
        <taxon>Ichthyophthirius</taxon>
    </lineage>
</organism>
<dbReference type="RefSeq" id="XP_004032057.1">
    <property type="nucleotide sequence ID" value="XM_004032009.1"/>
</dbReference>
<protein>
    <submittedName>
        <fullName evidence="2">Uncharacterized protein</fullName>
    </submittedName>
</protein>
<sequence length="84" mass="9938">MEEKDFRKTCPVDIEYELGMVDTKLKVTNDLIPFTKDSLFVLKPIGIYEPQKEEQGKLFNPDPNIPVRNFNSQRNQRRLNRANR</sequence>
<accession>G0QWC3</accession>
<evidence type="ECO:0000313" key="3">
    <source>
        <dbReference type="Proteomes" id="UP000008983"/>
    </source>
</evidence>
<dbReference type="GeneID" id="14906584"/>
<evidence type="ECO:0000256" key="1">
    <source>
        <dbReference type="SAM" id="MobiDB-lite"/>
    </source>
</evidence>
<feature type="compositionally biased region" description="Basic residues" evidence="1">
    <location>
        <begin position="75"/>
        <end position="84"/>
    </location>
</feature>
<keyword evidence="3" id="KW-1185">Reference proteome</keyword>